<dbReference type="AlphaFoldDB" id="A0A2Z6LHI3"/>
<evidence type="ECO:0000313" key="1">
    <source>
        <dbReference type="EMBL" id="GAU13278.1"/>
    </source>
</evidence>
<proteinExistence type="predicted"/>
<evidence type="ECO:0000313" key="2">
    <source>
        <dbReference type="Proteomes" id="UP000242715"/>
    </source>
</evidence>
<organism evidence="1 2">
    <name type="scientific">Trifolium subterraneum</name>
    <name type="common">Subterranean clover</name>
    <dbReference type="NCBI Taxonomy" id="3900"/>
    <lineage>
        <taxon>Eukaryota</taxon>
        <taxon>Viridiplantae</taxon>
        <taxon>Streptophyta</taxon>
        <taxon>Embryophyta</taxon>
        <taxon>Tracheophyta</taxon>
        <taxon>Spermatophyta</taxon>
        <taxon>Magnoliopsida</taxon>
        <taxon>eudicotyledons</taxon>
        <taxon>Gunneridae</taxon>
        <taxon>Pentapetalae</taxon>
        <taxon>rosids</taxon>
        <taxon>fabids</taxon>
        <taxon>Fabales</taxon>
        <taxon>Fabaceae</taxon>
        <taxon>Papilionoideae</taxon>
        <taxon>50 kb inversion clade</taxon>
        <taxon>NPAAA clade</taxon>
        <taxon>Hologalegina</taxon>
        <taxon>IRL clade</taxon>
        <taxon>Trifolieae</taxon>
        <taxon>Trifolium</taxon>
    </lineage>
</organism>
<reference evidence="2" key="1">
    <citation type="journal article" date="2017" name="Front. Plant Sci.">
        <title>Climate Clever Clovers: New Paradigm to Reduce the Environmental Footprint of Ruminants by Breeding Low Methanogenic Forages Utilizing Haplotype Variation.</title>
        <authorList>
            <person name="Kaur P."/>
            <person name="Appels R."/>
            <person name="Bayer P.E."/>
            <person name="Keeble-Gagnere G."/>
            <person name="Wang J."/>
            <person name="Hirakawa H."/>
            <person name="Shirasawa K."/>
            <person name="Vercoe P."/>
            <person name="Stefanova K."/>
            <person name="Durmic Z."/>
            <person name="Nichols P."/>
            <person name="Revell C."/>
            <person name="Isobe S.N."/>
            <person name="Edwards D."/>
            <person name="Erskine W."/>
        </authorList>
    </citation>
    <scope>NUCLEOTIDE SEQUENCE [LARGE SCALE GENOMIC DNA]</scope>
    <source>
        <strain evidence="2">cv. Daliak</strain>
    </source>
</reference>
<dbReference type="EMBL" id="DF973135">
    <property type="protein sequence ID" value="GAU13278.1"/>
    <property type="molecule type" value="Genomic_DNA"/>
</dbReference>
<gene>
    <name evidence="1" type="ORF">TSUD_42320</name>
</gene>
<accession>A0A2Z6LHI3</accession>
<protein>
    <submittedName>
        <fullName evidence="1">Uncharacterized protein</fullName>
    </submittedName>
</protein>
<sequence>MRQLLHPVTNIDGSSSLAVPPRSKPNIEDIYDGIGVENLGAFSKLLEFFFGGANFSVKSTF</sequence>
<dbReference type="Proteomes" id="UP000242715">
    <property type="component" value="Unassembled WGS sequence"/>
</dbReference>
<keyword evidence="2" id="KW-1185">Reference proteome</keyword>
<name>A0A2Z6LHI3_TRISU</name>